<dbReference type="EMBL" id="GL732592">
    <property type="protein sequence ID" value="EFX73320.1"/>
    <property type="molecule type" value="Genomic_DNA"/>
</dbReference>
<gene>
    <name evidence="3" type="ORF">DAPPUDRAFT_307955</name>
</gene>
<evidence type="ECO:0000313" key="4">
    <source>
        <dbReference type="Proteomes" id="UP000000305"/>
    </source>
</evidence>
<dbReference type="PANTHER" id="PTHR21177:SF7">
    <property type="entry name" value="GH11627P"/>
    <property type="match status" value="1"/>
</dbReference>
<dbReference type="PANTHER" id="PTHR21177">
    <property type="entry name" value="IP06524P-RELATED"/>
    <property type="match status" value="1"/>
</dbReference>
<organism evidence="3 4">
    <name type="scientific">Daphnia pulex</name>
    <name type="common">Water flea</name>
    <dbReference type="NCBI Taxonomy" id="6669"/>
    <lineage>
        <taxon>Eukaryota</taxon>
        <taxon>Metazoa</taxon>
        <taxon>Ecdysozoa</taxon>
        <taxon>Arthropoda</taxon>
        <taxon>Crustacea</taxon>
        <taxon>Branchiopoda</taxon>
        <taxon>Diplostraca</taxon>
        <taxon>Cladocera</taxon>
        <taxon>Anomopoda</taxon>
        <taxon>Daphniidae</taxon>
        <taxon>Daphnia</taxon>
    </lineage>
</organism>
<feature type="domain" description="DUF4789" evidence="2">
    <location>
        <begin position="194"/>
        <end position="296"/>
    </location>
</feature>
<protein>
    <recommendedName>
        <fullName evidence="2">DUF4789 domain-containing protein</fullName>
    </recommendedName>
</protein>
<dbReference type="InParanoid" id="E9H4P4"/>
<keyword evidence="4" id="KW-1185">Reference proteome</keyword>
<evidence type="ECO:0000256" key="1">
    <source>
        <dbReference type="SAM" id="MobiDB-lite"/>
    </source>
</evidence>
<dbReference type="Pfam" id="PF16033">
    <property type="entry name" value="DUF4789"/>
    <property type="match status" value="1"/>
</dbReference>
<feature type="region of interest" description="Disordered" evidence="1">
    <location>
        <begin position="35"/>
        <end position="70"/>
    </location>
</feature>
<accession>E9H4P4</accession>
<feature type="compositionally biased region" description="Polar residues" evidence="1">
    <location>
        <begin position="61"/>
        <end position="70"/>
    </location>
</feature>
<dbReference type="AlphaFoldDB" id="E9H4P4"/>
<dbReference type="KEGG" id="dpx:DAPPUDRAFT_307955"/>
<sequence length="421" mass="47423">MLHPNPSITPTVMAILLGSSAQHQSGLPRTGLIRQSSVPYANHRRSWPPNSLTYDERDGESYQSGGSDGQNRLAQLKKKMSKWLKKREKNKKSEQEAFDPDNMVIVLDAATPAFDQQFSANGSIPDDGCDSNSVRFDDGHCYLLLGRQPCKDPRHWVTVDSSTYKGRCTPRLCGRDRVFVVRTGLCHDIYDTSECRGGRRLYYSQYGKPVCDCPIGHYPFPYPQDNCIRLFTQGPCPYGQVLSINSLGDLSCMASQCSAKPPSTYYRLDNCRPEEQKPMLPTENGDCYELGSADPCSSYGYAPTNKVLGYDVVKRQSECVDVGDAWSPYFNSQEENELLDTVYDQFTPEYDFFRIWLVYQGLQLEEAVKPGKKKKKKKVINGNYKRKQDTFGIFQVPGGRIPLLNPSRSGYRVGKGTNPIV</sequence>
<reference evidence="3 4" key="1">
    <citation type="journal article" date="2011" name="Science">
        <title>The ecoresponsive genome of Daphnia pulex.</title>
        <authorList>
            <person name="Colbourne J.K."/>
            <person name="Pfrender M.E."/>
            <person name="Gilbert D."/>
            <person name="Thomas W.K."/>
            <person name="Tucker A."/>
            <person name="Oakley T.H."/>
            <person name="Tokishita S."/>
            <person name="Aerts A."/>
            <person name="Arnold G.J."/>
            <person name="Basu M.K."/>
            <person name="Bauer D.J."/>
            <person name="Caceres C.E."/>
            <person name="Carmel L."/>
            <person name="Casola C."/>
            <person name="Choi J.H."/>
            <person name="Detter J.C."/>
            <person name="Dong Q."/>
            <person name="Dusheyko S."/>
            <person name="Eads B.D."/>
            <person name="Frohlich T."/>
            <person name="Geiler-Samerotte K.A."/>
            <person name="Gerlach D."/>
            <person name="Hatcher P."/>
            <person name="Jogdeo S."/>
            <person name="Krijgsveld J."/>
            <person name="Kriventseva E.V."/>
            <person name="Kultz D."/>
            <person name="Laforsch C."/>
            <person name="Lindquist E."/>
            <person name="Lopez J."/>
            <person name="Manak J.R."/>
            <person name="Muller J."/>
            <person name="Pangilinan J."/>
            <person name="Patwardhan R.P."/>
            <person name="Pitluck S."/>
            <person name="Pritham E.J."/>
            <person name="Rechtsteiner A."/>
            <person name="Rho M."/>
            <person name="Rogozin I.B."/>
            <person name="Sakarya O."/>
            <person name="Salamov A."/>
            <person name="Schaack S."/>
            <person name="Shapiro H."/>
            <person name="Shiga Y."/>
            <person name="Skalitzky C."/>
            <person name="Smith Z."/>
            <person name="Souvorov A."/>
            <person name="Sung W."/>
            <person name="Tang Z."/>
            <person name="Tsuchiya D."/>
            <person name="Tu H."/>
            <person name="Vos H."/>
            <person name="Wang M."/>
            <person name="Wolf Y.I."/>
            <person name="Yamagata H."/>
            <person name="Yamada T."/>
            <person name="Ye Y."/>
            <person name="Shaw J.R."/>
            <person name="Andrews J."/>
            <person name="Crease T.J."/>
            <person name="Tang H."/>
            <person name="Lucas S.M."/>
            <person name="Robertson H.M."/>
            <person name="Bork P."/>
            <person name="Koonin E.V."/>
            <person name="Zdobnov E.M."/>
            <person name="Grigoriev I.V."/>
            <person name="Lynch M."/>
            <person name="Boore J.L."/>
        </authorList>
    </citation>
    <scope>NUCLEOTIDE SEQUENCE [LARGE SCALE GENOMIC DNA]</scope>
</reference>
<evidence type="ECO:0000313" key="3">
    <source>
        <dbReference type="EMBL" id="EFX73320.1"/>
    </source>
</evidence>
<evidence type="ECO:0000259" key="2">
    <source>
        <dbReference type="Pfam" id="PF16033"/>
    </source>
</evidence>
<dbReference type="InterPro" id="IPR031993">
    <property type="entry name" value="DUF4789"/>
</dbReference>
<proteinExistence type="predicted"/>
<dbReference type="Proteomes" id="UP000000305">
    <property type="component" value="Unassembled WGS sequence"/>
</dbReference>
<dbReference type="OrthoDB" id="6347202at2759"/>
<dbReference type="HOGENOM" id="CLU_053929_0_0_1"/>
<name>E9H4P4_DAPPU</name>
<dbReference type="PhylomeDB" id="E9H4P4"/>